<evidence type="ECO:0000313" key="3">
    <source>
        <dbReference type="Proteomes" id="UP000239735"/>
    </source>
</evidence>
<dbReference type="Gene3D" id="3.40.630.30">
    <property type="match status" value="1"/>
</dbReference>
<evidence type="ECO:0000259" key="1">
    <source>
        <dbReference type="Pfam" id="PF13480"/>
    </source>
</evidence>
<dbReference type="InterPro" id="IPR016181">
    <property type="entry name" value="Acyl_CoA_acyltransferase"/>
</dbReference>
<dbReference type="AlphaFoldDB" id="A0A2N9L752"/>
<organism evidence="2 3">
    <name type="scientific">Candidatus Sulfuritelmatomonas gaucii</name>
    <dbReference type="NCBI Taxonomy" id="2043161"/>
    <lineage>
        <taxon>Bacteria</taxon>
        <taxon>Pseudomonadati</taxon>
        <taxon>Acidobacteriota</taxon>
        <taxon>Terriglobia</taxon>
        <taxon>Terriglobales</taxon>
        <taxon>Acidobacteriaceae</taxon>
        <taxon>Candidatus Sulfuritelmatomonas</taxon>
    </lineage>
</organism>
<sequence length="385" mass="44634">MKVREMHDVYTGALNSPYCVELISTEEGVDALESDWNRLSACAESPNVFMTYSWFRTWLRRLICDDGRGQLLPNLLLIRQKEAVVGIAPLVRRIVTRPGFRRQKLEFATHHSDYNELVVGKDVRALTHAVMDYLASSARDWDLVDLKEMRDDGNRIADMEAAAASAKLPYRLFWEEDKCLYMPINAPWSTTRKEKHLRFARRACVGLEERAGEGFRVRVTGQPQLEKGLLDRIIAVESQKRIDGLPLPPIIGKYREVFQSLFDVLGPQGALIIVLVEKNEELVAWRFLYRCGTKLWDYMTAYDYAYSALSPGTVLICAAIDYGFSHGCDEFDFLRGMDTYKLRWTHEFRRNRRMILWNSRWLSKLFAASYVRHRVPVSQEDHSHL</sequence>
<reference evidence="3" key="1">
    <citation type="submission" date="2018-02" db="EMBL/GenBank/DDBJ databases">
        <authorList>
            <person name="Hausmann B."/>
        </authorList>
    </citation>
    <scope>NUCLEOTIDE SEQUENCE [LARGE SCALE GENOMIC DNA]</scope>
    <source>
        <strain evidence="3">Peat soil MAG SbA5</strain>
    </source>
</reference>
<dbReference type="InterPro" id="IPR038740">
    <property type="entry name" value="BioF2-like_GNAT_dom"/>
</dbReference>
<accession>A0A2N9L752</accession>
<dbReference type="OrthoDB" id="9808976at2"/>
<feature type="domain" description="BioF2-like acetyltransferase" evidence="1">
    <location>
        <begin position="211"/>
        <end position="341"/>
    </location>
</feature>
<proteinExistence type="predicted"/>
<dbReference type="EMBL" id="OKRB01000076">
    <property type="protein sequence ID" value="SPE19090.1"/>
    <property type="molecule type" value="Genomic_DNA"/>
</dbReference>
<gene>
    <name evidence="2" type="ORF">SBA5_200002</name>
</gene>
<dbReference type="Proteomes" id="UP000239735">
    <property type="component" value="Unassembled WGS sequence"/>
</dbReference>
<dbReference type="SUPFAM" id="SSF55729">
    <property type="entry name" value="Acyl-CoA N-acyltransferases (Nat)"/>
    <property type="match status" value="1"/>
</dbReference>
<name>A0A2N9L752_9BACT</name>
<dbReference type="Pfam" id="PF13480">
    <property type="entry name" value="Acetyltransf_6"/>
    <property type="match status" value="1"/>
</dbReference>
<protein>
    <recommendedName>
        <fullName evidence="1">BioF2-like acetyltransferase domain-containing protein</fullName>
    </recommendedName>
</protein>
<evidence type="ECO:0000313" key="2">
    <source>
        <dbReference type="EMBL" id="SPE19090.1"/>
    </source>
</evidence>